<sequence>MARHNGIASLVKHDDNVLDGHTTFSVTEEAATHDTSAARDAWEDHTAGLKKWSGEMEMHADFDAAANQTLRAGDVIAFEGYSEGDGTGKTYYSGSATVTSVGIQVPFNDGVKRTYSIQGKGALSVATVS</sequence>
<dbReference type="EMBL" id="BAABHW010000002">
    <property type="protein sequence ID" value="GAA5073482.1"/>
    <property type="molecule type" value="Genomic_DNA"/>
</dbReference>
<evidence type="ECO:0000313" key="2">
    <source>
        <dbReference type="Proteomes" id="UP001499910"/>
    </source>
</evidence>
<keyword evidence="2" id="KW-1185">Reference proteome</keyword>
<name>A0ABP9L951_9RHOB</name>
<comment type="caution">
    <text evidence="1">The sequence shown here is derived from an EMBL/GenBank/DDBJ whole genome shotgun (WGS) entry which is preliminary data.</text>
</comment>
<dbReference type="Proteomes" id="UP001499910">
    <property type="component" value="Unassembled WGS sequence"/>
</dbReference>
<protein>
    <submittedName>
        <fullName evidence="1">Uncharacterized protein</fullName>
    </submittedName>
</protein>
<evidence type="ECO:0000313" key="1">
    <source>
        <dbReference type="EMBL" id="GAA5073482.1"/>
    </source>
</evidence>
<reference evidence="2" key="1">
    <citation type="journal article" date="2019" name="Int. J. Syst. Evol. Microbiol.">
        <title>The Global Catalogue of Microorganisms (GCM) 10K type strain sequencing project: providing services to taxonomists for standard genome sequencing and annotation.</title>
        <authorList>
            <consortium name="The Broad Institute Genomics Platform"/>
            <consortium name="The Broad Institute Genome Sequencing Center for Infectious Disease"/>
            <person name="Wu L."/>
            <person name="Ma J."/>
        </authorList>
    </citation>
    <scope>NUCLEOTIDE SEQUENCE [LARGE SCALE GENOMIC DNA]</scope>
    <source>
        <strain evidence="2">JCM 18015</strain>
    </source>
</reference>
<dbReference type="RefSeq" id="WP_259550463.1">
    <property type="nucleotide sequence ID" value="NZ_BAABHW010000002.1"/>
</dbReference>
<proteinExistence type="predicted"/>
<accession>A0ABP9L951</accession>
<gene>
    <name evidence="1" type="ORF">GCM10023209_19440</name>
</gene>
<organism evidence="1 2">
    <name type="scientific">[Roseibacterium] beibuensis</name>
    <dbReference type="NCBI Taxonomy" id="1193142"/>
    <lineage>
        <taxon>Bacteria</taxon>
        <taxon>Pseudomonadati</taxon>
        <taxon>Pseudomonadota</taxon>
        <taxon>Alphaproteobacteria</taxon>
        <taxon>Rhodobacterales</taxon>
        <taxon>Roseobacteraceae</taxon>
        <taxon>Roseicyclus</taxon>
    </lineage>
</organism>